<gene>
    <name evidence="1" type="ORF">DXG03_001962</name>
</gene>
<proteinExistence type="predicted"/>
<comment type="caution">
    <text evidence="1">The sequence shown here is derived from an EMBL/GenBank/DDBJ whole genome shotgun (WGS) entry which is preliminary data.</text>
</comment>
<accession>A0A9P7KCH6</accession>
<name>A0A9P7KCH6_9AGAR</name>
<reference evidence="1" key="1">
    <citation type="submission" date="2020-07" db="EMBL/GenBank/DDBJ databases">
        <authorList>
            <person name="Nieuwenhuis M."/>
            <person name="Van De Peppel L.J.J."/>
        </authorList>
    </citation>
    <scope>NUCLEOTIDE SEQUENCE</scope>
    <source>
        <strain evidence="1">AP01</strain>
        <tissue evidence="1">Mycelium</tissue>
    </source>
</reference>
<dbReference type="AlphaFoldDB" id="A0A9P7KCH6"/>
<dbReference type="OrthoDB" id="3050961at2759"/>
<evidence type="ECO:0000313" key="1">
    <source>
        <dbReference type="EMBL" id="KAG5646886.1"/>
    </source>
</evidence>
<protein>
    <submittedName>
        <fullName evidence="1">Uncharacterized protein</fullName>
    </submittedName>
</protein>
<organism evidence="1 2">
    <name type="scientific">Asterophora parasitica</name>
    <dbReference type="NCBI Taxonomy" id="117018"/>
    <lineage>
        <taxon>Eukaryota</taxon>
        <taxon>Fungi</taxon>
        <taxon>Dikarya</taxon>
        <taxon>Basidiomycota</taxon>
        <taxon>Agaricomycotina</taxon>
        <taxon>Agaricomycetes</taxon>
        <taxon>Agaricomycetidae</taxon>
        <taxon>Agaricales</taxon>
        <taxon>Tricholomatineae</taxon>
        <taxon>Lyophyllaceae</taxon>
        <taxon>Asterophora</taxon>
    </lineage>
</organism>
<reference evidence="1" key="2">
    <citation type="submission" date="2021-10" db="EMBL/GenBank/DDBJ databases">
        <title>Phylogenomics reveals ancestral predisposition of the termite-cultivated fungus Termitomyces towards a domesticated lifestyle.</title>
        <authorList>
            <person name="Auxier B."/>
            <person name="Grum-Grzhimaylo A."/>
            <person name="Cardenas M.E."/>
            <person name="Lodge J.D."/>
            <person name="Laessoe T."/>
            <person name="Pedersen O."/>
            <person name="Smith M.E."/>
            <person name="Kuyper T.W."/>
            <person name="Franco-Molano E.A."/>
            <person name="Baroni T.J."/>
            <person name="Aanen D.K."/>
        </authorList>
    </citation>
    <scope>NUCLEOTIDE SEQUENCE</scope>
    <source>
        <strain evidence="1">AP01</strain>
        <tissue evidence="1">Mycelium</tissue>
    </source>
</reference>
<evidence type="ECO:0000313" key="2">
    <source>
        <dbReference type="Proteomes" id="UP000775547"/>
    </source>
</evidence>
<keyword evidence="2" id="KW-1185">Reference proteome</keyword>
<dbReference type="EMBL" id="JABCKV010000015">
    <property type="protein sequence ID" value="KAG5646886.1"/>
    <property type="molecule type" value="Genomic_DNA"/>
</dbReference>
<sequence length="395" mass="43689">MAGLCFGPVRTPPDNSTLTQFQHISTLLIIGTSKEMSMSGNAIALGYVTDAVITLIVSSHAHQADLNGKSSNAKPAKFHEECVANTAALVVDAAQNGSELLDGWMYARRVDFEQHLQDIITILNFLKNSRGVPDDERKEYTVKCVRFVHMRALPQIAARVHYAHHRWGQSPINLFSSFMHQFPEELPPDSIDVSVDLPPSGTTITYLGTMGLVGEPSDSPPRSTVFRITTDNLRTWIKCLTNIYGSVEQILLSDGRPRDDPLAEDEALNLILSMNRDWLESTAEHIRRYYGTITVWYNATATLAAQSTRTSSSSQVVRAIHITAAPASRTIGKEFEDDFLSRYKALRRVDATSFLDAQVVGSWRRANTIPVHSEAILMGAVCDSQIRSTANTPSK</sequence>
<dbReference type="Proteomes" id="UP000775547">
    <property type="component" value="Unassembled WGS sequence"/>
</dbReference>